<dbReference type="EMBL" id="FQZU01000010">
    <property type="protein sequence ID" value="SHJ67190.1"/>
    <property type="molecule type" value="Genomic_DNA"/>
</dbReference>
<dbReference type="STRING" id="1121393.SAMN02745216_02056"/>
<evidence type="ECO:0000259" key="7">
    <source>
        <dbReference type="PROSITE" id="PS51918"/>
    </source>
</evidence>
<dbReference type="GO" id="GO:0003824">
    <property type="term" value="F:catalytic activity"/>
    <property type="evidence" value="ECO:0007669"/>
    <property type="project" value="InterPro"/>
</dbReference>
<dbReference type="AlphaFoldDB" id="A0A1M6L7Q7"/>
<dbReference type="InterPro" id="IPR023404">
    <property type="entry name" value="rSAM_horseshoe"/>
</dbReference>
<evidence type="ECO:0000256" key="2">
    <source>
        <dbReference type="ARBA" id="ARBA00022485"/>
    </source>
</evidence>
<accession>A0A1M6L7Q7</accession>
<dbReference type="InterPro" id="IPR039661">
    <property type="entry name" value="ELP3"/>
</dbReference>
<feature type="domain" description="Radical SAM core" evidence="7">
    <location>
        <begin position="29"/>
        <end position="270"/>
    </location>
</feature>
<dbReference type="InterPro" id="IPR058240">
    <property type="entry name" value="rSAM_sf"/>
</dbReference>
<keyword evidence="3" id="KW-0949">S-adenosyl-L-methionine</keyword>
<dbReference type="InterPro" id="IPR006638">
    <property type="entry name" value="Elp3/MiaA/NifB-like_rSAM"/>
</dbReference>
<evidence type="ECO:0000313" key="8">
    <source>
        <dbReference type="EMBL" id="SHJ67190.1"/>
    </source>
</evidence>
<proteinExistence type="predicted"/>
<keyword evidence="9" id="KW-1185">Reference proteome</keyword>
<reference evidence="9" key="1">
    <citation type="submission" date="2016-11" db="EMBL/GenBank/DDBJ databases">
        <authorList>
            <person name="Varghese N."/>
            <person name="Submissions S."/>
        </authorList>
    </citation>
    <scope>NUCLEOTIDE SEQUENCE [LARGE SCALE GENOMIC DNA]</scope>
    <source>
        <strain evidence="9">DSM 16219</strain>
    </source>
</reference>
<dbReference type="SMART" id="SM00729">
    <property type="entry name" value="Elp3"/>
    <property type="match status" value="1"/>
</dbReference>
<sequence length="319" mass="35808">MALQNFNYTMQTAMNEKPYKDLAGFLRSHFGCRVQKITLDAGLSCPNRDGTLGRGGCIYCNERGSGTGAALQGLSITQQLERGKETLGRRYKAKKFLAYFQAHTNTYAPVERLQALYREALAVPGVVGLCIGTRPDCVDEKILALLEDLAAEAMIWAEYGLQSRHDKTLDLINRGHDAACFEKTVVATAGRNILTCAHVILGLPGENREDMLETARYIAALPVDGVKIHLMYVVRGTALHRIYEQGRYQCMEQEDYVETVHRFLELLPPDMVIQRLTGDPHRDELVAPEWSLRKGETITLIHESMARENSRQGRFYSPS</sequence>
<dbReference type="InterPro" id="IPR005911">
    <property type="entry name" value="YhcC-like"/>
</dbReference>
<comment type="cofactor">
    <cofactor evidence="1">
        <name>[4Fe-4S] cluster</name>
        <dbReference type="ChEBI" id="CHEBI:49883"/>
    </cofactor>
</comment>
<dbReference type="GO" id="GO:0051539">
    <property type="term" value="F:4 iron, 4 sulfur cluster binding"/>
    <property type="evidence" value="ECO:0007669"/>
    <property type="project" value="UniProtKB-KW"/>
</dbReference>
<dbReference type="Pfam" id="PF04055">
    <property type="entry name" value="Radical_SAM"/>
    <property type="match status" value="1"/>
</dbReference>
<evidence type="ECO:0000256" key="5">
    <source>
        <dbReference type="ARBA" id="ARBA00023004"/>
    </source>
</evidence>
<dbReference type="SFLD" id="SFLDS00029">
    <property type="entry name" value="Radical_SAM"/>
    <property type="match status" value="1"/>
</dbReference>
<dbReference type="SFLD" id="SFLDG01091">
    <property type="entry name" value="uncharacterized_CHP01210-like"/>
    <property type="match status" value="1"/>
</dbReference>
<organism evidence="8 9">
    <name type="scientific">Desulfatibacillum alkenivorans DSM 16219</name>
    <dbReference type="NCBI Taxonomy" id="1121393"/>
    <lineage>
        <taxon>Bacteria</taxon>
        <taxon>Pseudomonadati</taxon>
        <taxon>Thermodesulfobacteriota</taxon>
        <taxon>Desulfobacteria</taxon>
        <taxon>Desulfobacterales</taxon>
        <taxon>Desulfatibacillaceae</taxon>
        <taxon>Desulfatibacillum</taxon>
    </lineage>
</organism>
<dbReference type="PANTHER" id="PTHR11135:SF1">
    <property type="entry name" value="PROTEIN YHCC"/>
    <property type="match status" value="1"/>
</dbReference>
<dbReference type="PANTHER" id="PTHR11135">
    <property type="entry name" value="HISTONE ACETYLTRANSFERASE-RELATED"/>
    <property type="match status" value="1"/>
</dbReference>
<name>A0A1M6L7Q7_9BACT</name>
<dbReference type="PROSITE" id="PS51918">
    <property type="entry name" value="RADICAL_SAM"/>
    <property type="match status" value="1"/>
</dbReference>
<dbReference type="SUPFAM" id="SSF102114">
    <property type="entry name" value="Radical SAM enzymes"/>
    <property type="match status" value="1"/>
</dbReference>
<keyword evidence="4" id="KW-0479">Metal-binding</keyword>
<keyword evidence="5" id="KW-0408">Iron</keyword>
<dbReference type="Pfam" id="PF16199">
    <property type="entry name" value="Radical_SAM_C"/>
    <property type="match status" value="1"/>
</dbReference>
<evidence type="ECO:0000256" key="3">
    <source>
        <dbReference type="ARBA" id="ARBA00022691"/>
    </source>
</evidence>
<gene>
    <name evidence="8" type="ORF">SAMN02745216_02056</name>
</gene>
<dbReference type="NCBIfam" id="TIGR01212">
    <property type="entry name" value="TIGR01212 family radical SAM protein"/>
    <property type="match status" value="1"/>
</dbReference>
<dbReference type="SFLD" id="SFLDG01086">
    <property type="entry name" value="elongater_protein-like"/>
    <property type="match status" value="1"/>
</dbReference>
<dbReference type="GO" id="GO:0046872">
    <property type="term" value="F:metal ion binding"/>
    <property type="evidence" value="ECO:0007669"/>
    <property type="project" value="UniProtKB-KW"/>
</dbReference>
<keyword evidence="2" id="KW-0004">4Fe-4S</keyword>
<evidence type="ECO:0000313" key="9">
    <source>
        <dbReference type="Proteomes" id="UP000183994"/>
    </source>
</evidence>
<dbReference type="InterPro" id="IPR007197">
    <property type="entry name" value="rSAM"/>
</dbReference>
<dbReference type="InterPro" id="IPR032432">
    <property type="entry name" value="Radical_SAM_C"/>
</dbReference>
<dbReference type="Proteomes" id="UP000183994">
    <property type="component" value="Unassembled WGS sequence"/>
</dbReference>
<dbReference type="Gene3D" id="3.80.30.20">
    <property type="entry name" value="tm_1862 like domain"/>
    <property type="match status" value="1"/>
</dbReference>
<keyword evidence="6" id="KW-0411">Iron-sulfur</keyword>
<evidence type="ECO:0000256" key="1">
    <source>
        <dbReference type="ARBA" id="ARBA00001966"/>
    </source>
</evidence>
<evidence type="ECO:0000256" key="4">
    <source>
        <dbReference type="ARBA" id="ARBA00022723"/>
    </source>
</evidence>
<protein>
    <recommendedName>
        <fullName evidence="7">Radical SAM core domain-containing protein</fullName>
    </recommendedName>
</protein>
<evidence type="ECO:0000256" key="6">
    <source>
        <dbReference type="ARBA" id="ARBA00023014"/>
    </source>
</evidence>